<dbReference type="RefSeq" id="WP_387719152.1">
    <property type="nucleotide sequence ID" value="NZ_JBIAPI010000004.1"/>
</dbReference>
<sequence length="149" mass="16456">MTDWDQFAEGLAQHLATLPTGAVVKIIESDESAEVPRYAQFLQSDTKLFAEVVGDDWLDSDKGAGEAGARLLAEAGWHQPDDAHSGNWWFDSAWPIDSAAYQRLATMVVTGLRDAFRVTDLTDFYYEAWNGNAGNRKLDLPLLGIPPLD</sequence>
<proteinExistence type="predicted"/>
<reference evidence="2 3" key="1">
    <citation type="submission" date="2024-10" db="EMBL/GenBank/DDBJ databases">
        <title>The Natural Products Discovery Center: Release of the First 8490 Sequenced Strains for Exploring Actinobacteria Biosynthetic Diversity.</title>
        <authorList>
            <person name="Kalkreuter E."/>
            <person name="Kautsar S.A."/>
            <person name="Yang D."/>
            <person name="Bader C.D."/>
            <person name="Teijaro C.N."/>
            <person name="Fluegel L."/>
            <person name="Davis C.M."/>
            <person name="Simpson J.R."/>
            <person name="Lauterbach L."/>
            <person name="Steele A.D."/>
            <person name="Gui C."/>
            <person name="Meng S."/>
            <person name="Li G."/>
            <person name="Viehrig K."/>
            <person name="Ye F."/>
            <person name="Su P."/>
            <person name="Kiefer A.F."/>
            <person name="Nichols A."/>
            <person name="Cepeda A.J."/>
            <person name="Yan W."/>
            <person name="Fan B."/>
            <person name="Jiang Y."/>
            <person name="Adhikari A."/>
            <person name="Zheng C.-J."/>
            <person name="Schuster L."/>
            <person name="Cowan T.M."/>
            <person name="Smanski M.J."/>
            <person name="Chevrette M.G."/>
            <person name="De Carvalho L.P.S."/>
            <person name="Shen B."/>
        </authorList>
    </citation>
    <scope>NUCLEOTIDE SEQUENCE [LARGE SCALE GENOMIC DNA]</scope>
    <source>
        <strain evidence="2 3">NPDC003040</strain>
    </source>
</reference>
<comment type="caution">
    <text evidence="2">The sequence shown here is derived from an EMBL/GenBank/DDBJ whole genome shotgun (WGS) entry which is preliminary data.</text>
</comment>
<organism evidence="2 3">
    <name type="scientific">Nocardia suismassiliense</name>
    <dbReference type="NCBI Taxonomy" id="2077092"/>
    <lineage>
        <taxon>Bacteria</taxon>
        <taxon>Bacillati</taxon>
        <taxon>Actinomycetota</taxon>
        <taxon>Actinomycetes</taxon>
        <taxon>Mycobacteriales</taxon>
        <taxon>Nocardiaceae</taxon>
        <taxon>Nocardia</taxon>
    </lineage>
</organism>
<evidence type="ECO:0000313" key="2">
    <source>
        <dbReference type="EMBL" id="MFF3224972.1"/>
    </source>
</evidence>
<accession>A0ABW6QUS9</accession>
<name>A0ABW6QUS9_9NOCA</name>
<dbReference type="Pfam" id="PF22552">
    <property type="entry name" value="TY-Chap3"/>
    <property type="match status" value="1"/>
</dbReference>
<protein>
    <recommendedName>
        <fullName evidence="1">TY-Chap N-terminal domain-containing protein</fullName>
    </recommendedName>
</protein>
<keyword evidence="3" id="KW-1185">Reference proteome</keyword>
<evidence type="ECO:0000259" key="1">
    <source>
        <dbReference type="Pfam" id="PF22552"/>
    </source>
</evidence>
<evidence type="ECO:0000313" key="3">
    <source>
        <dbReference type="Proteomes" id="UP001601948"/>
    </source>
</evidence>
<dbReference type="EMBL" id="JBIAPI010000004">
    <property type="protein sequence ID" value="MFF3224972.1"/>
    <property type="molecule type" value="Genomic_DNA"/>
</dbReference>
<gene>
    <name evidence="2" type="ORF">ACFYV7_19425</name>
</gene>
<feature type="domain" description="TY-Chap N-terminal" evidence="1">
    <location>
        <begin position="2"/>
        <end position="122"/>
    </location>
</feature>
<dbReference type="Proteomes" id="UP001601948">
    <property type="component" value="Unassembled WGS sequence"/>
</dbReference>
<dbReference type="InterPro" id="IPR054344">
    <property type="entry name" value="TY-Chap_N"/>
</dbReference>